<name>A0ABQ4S3T6_9HYPH</name>
<sequence>MGRIFDDTLAFRPGYYGRGEEVSFLTHSFNVSRPGTARAVADDYRDALPDTTAPFGTLAPGGRVTGSIETAGDRDVFAITLAAGQTYTFGLNRAATAGLADPVLSLQNANGTTLASNDDFGGSRNSQITYTAATSGTFLPDGGGLPVGHGRLHAVGDGAEPDRADHPGGRLPRQPDGHHRAVRHPDGRCVDRRSDRGRG</sequence>
<dbReference type="Gene3D" id="2.60.120.380">
    <property type="match status" value="1"/>
</dbReference>
<evidence type="ECO:0008006" key="4">
    <source>
        <dbReference type="Google" id="ProtNLM"/>
    </source>
</evidence>
<dbReference type="EMBL" id="BPQP01000061">
    <property type="protein sequence ID" value="GJD96432.1"/>
    <property type="molecule type" value="Genomic_DNA"/>
</dbReference>
<evidence type="ECO:0000313" key="2">
    <source>
        <dbReference type="EMBL" id="GJD96432.1"/>
    </source>
</evidence>
<dbReference type="RefSeq" id="WP_238245538.1">
    <property type="nucleotide sequence ID" value="NZ_BPQP01000061.1"/>
</dbReference>
<proteinExistence type="predicted"/>
<reference evidence="2" key="1">
    <citation type="journal article" date="2021" name="Front. Microbiol.">
        <title>Comprehensive Comparative Genomics and Phenotyping of Methylobacterium Species.</title>
        <authorList>
            <person name="Alessa O."/>
            <person name="Ogura Y."/>
            <person name="Fujitani Y."/>
            <person name="Takami H."/>
            <person name="Hayashi T."/>
            <person name="Sahin N."/>
            <person name="Tani A."/>
        </authorList>
    </citation>
    <scope>NUCLEOTIDE SEQUENCE</scope>
    <source>
        <strain evidence="2">DSM 19015</strain>
    </source>
</reference>
<reference evidence="2" key="2">
    <citation type="submission" date="2021-08" db="EMBL/GenBank/DDBJ databases">
        <authorList>
            <person name="Tani A."/>
            <person name="Ola A."/>
            <person name="Ogura Y."/>
            <person name="Katsura K."/>
            <person name="Hayashi T."/>
        </authorList>
    </citation>
    <scope>NUCLEOTIDE SEQUENCE</scope>
    <source>
        <strain evidence="2">DSM 19015</strain>
    </source>
</reference>
<evidence type="ECO:0000256" key="1">
    <source>
        <dbReference type="SAM" id="MobiDB-lite"/>
    </source>
</evidence>
<evidence type="ECO:0000313" key="3">
    <source>
        <dbReference type="Proteomes" id="UP001055125"/>
    </source>
</evidence>
<organism evidence="2 3">
    <name type="scientific">Methylobacterium iners</name>
    <dbReference type="NCBI Taxonomy" id="418707"/>
    <lineage>
        <taxon>Bacteria</taxon>
        <taxon>Pseudomonadati</taxon>
        <taxon>Pseudomonadota</taxon>
        <taxon>Alphaproteobacteria</taxon>
        <taxon>Hyphomicrobiales</taxon>
        <taxon>Methylobacteriaceae</taxon>
        <taxon>Methylobacterium</taxon>
    </lineage>
</organism>
<gene>
    <name evidence="2" type="ORF">OCOJLMKI_3653</name>
</gene>
<comment type="caution">
    <text evidence="2">The sequence shown here is derived from an EMBL/GenBank/DDBJ whole genome shotgun (WGS) entry which is preliminary data.</text>
</comment>
<feature type="compositionally biased region" description="Basic and acidic residues" evidence="1">
    <location>
        <begin position="160"/>
        <end position="199"/>
    </location>
</feature>
<feature type="region of interest" description="Disordered" evidence="1">
    <location>
        <begin position="156"/>
        <end position="199"/>
    </location>
</feature>
<protein>
    <recommendedName>
        <fullName evidence="4">RapA2 cadherin-like domain-containing protein</fullName>
    </recommendedName>
</protein>
<dbReference type="Proteomes" id="UP001055125">
    <property type="component" value="Unassembled WGS sequence"/>
</dbReference>
<keyword evidence="3" id="KW-1185">Reference proteome</keyword>
<accession>A0ABQ4S3T6</accession>